<evidence type="ECO:0000256" key="5">
    <source>
        <dbReference type="HAMAP-Rule" id="MF_00010"/>
    </source>
</evidence>
<organism evidence="6 7">
    <name type="scientific">Swingsia samuiensis</name>
    <dbReference type="NCBI Taxonomy" id="1293412"/>
    <lineage>
        <taxon>Bacteria</taxon>
        <taxon>Pseudomonadati</taxon>
        <taxon>Pseudomonadota</taxon>
        <taxon>Alphaproteobacteria</taxon>
        <taxon>Acetobacterales</taxon>
        <taxon>Acetobacteraceae</taxon>
        <taxon>Swingsia</taxon>
    </lineage>
</organism>
<dbReference type="GO" id="GO:0005886">
    <property type="term" value="C:plasma membrane"/>
    <property type="evidence" value="ECO:0007669"/>
    <property type="project" value="UniProtKB-SubCell"/>
</dbReference>
<reference evidence="6 7" key="1">
    <citation type="submission" date="2019-03" db="EMBL/GenBank/DDBJ databases">
        <title>The complete genome sequence of Swingsia samuiensis NBRC107927(T).</title>
        <authorList>
            <person name="Chua K.-O."/>
            <person name="Chan K.-G."/>
            <person name="See-Too W.-S."/>
        </authorList>
    </citation>
    <scope>NUCLEOTIDE SEQUENCE [LARGE SCALE GENOMIC DNA]</scope>
    <source>
        <strain evidence="6 7">AH83</strain>
    </source>
</reference>
<dbReference type="InterPro" id="IPR037185">
    <property type="entry name" value="EmrE-like"/>
</dbReference>
<protein>
    <submittedName>
        <fullName evidence="6">YnfA family protein</fullName>
    </submittedName>
</protein>
<dbReference type="RefSeq" id="WP_141462197.1">
    <property type="nucleotide sequence ID" value="NZ_CP038141.1"/>
</dbReference>
<keyword evidence="7" id="KW-1185">Reference proteome</keyword>
<dbReference type="SUPFAM" id="SSF103481">
    <property type="entry name" value="Multidrug resistance efflux transporter EmrE"/>
    <property type="match status" value="1"/>
</dbReference>
<comment type="subcellular location">
    <subcellularLocation>
        <location evidence="5">Cell membrane</location>
        <topology evidence="5">Multi-pass membrane protein</topology>
    </subcellularLocation>
</comment>
<dbReference type="PANTHER" id="PTHR36116:SF1">
    <property type="entry name" value="UPF0060 MEMBRANE PROTEIN YNFA"/>
    <property type="match status" value="1"/>
</dbReference>
<dbReference type="HAMAP" id="MF_00010">
    <property type="entry name" value="UPF0060"/>
    <property type="match status" value="1"/>
</dbReference>
<evidence type="ECO:0000313" key="6">
    <source>
        <dbReference type="EMBL" id="QDH17857.1"/>
    </source>
</evidence>
<feature type="transmembrane region" description="Helical" evidence="5">
    <location>
        <begin position="85"/>
        <end position="104"/>
    </location>
</feature>
<comment type="similarity">
    <text evidence="5">Belongs to the UPF0060 family.</text>
</comment>
<dbReference type="OrthoDB" id="123240at2"/>
<feature type="transmembrane region" description="Helical" evidence="5">
    <location>
        <begin position="60"/>
        <end position="78"/>
    </location>
</feature>
<evidence type="ECO:0000313" key="7">
    <source>
        <dbReference type="Proteomes" id="UP000316313"/>
    </source>
</evidence>
<name>A0A4Y6UNB8_9PROT</name>
<feature type="transmembrane region" description="Helical" evidence="5">
    <location>
        <begin position="6"/>
        <end position="24"/>
    </location>
</feature>
<dbReference type="AlphaFoldDB" id="A0A4Y6UNB8"/>
<keyword evidence="3 5" id="KW-1133">Transmembrane helix</keyword>
<dbReference type="KEGG" id="ssam:E3D00_09950"/>
<accession>A0A4Y6UNB8</accession>
<feature type="transmembrane region" description="Helical" evidence="5">
    <location>
        <begin position="31"/>
        <end position="48"/>
    </location>
</feature>
<sequence length="108" mass="12044">MKSFFIYSFAALAEIGGCFAFWAVLRMGQSLLWLIPGCSSVVLFAYLLTFIDTPSAGRTYAVYGGIYITFALLWLWGVEKIKPDLWDLLGVFLCLCGAAIIFLAPHKY</sequence>
<dbReference type="Pfam" id="PF02694">
    <property type="entry name" value="UPF0060"/>
    <property type="match status" value="1"/>
</dbReference>
<gene>
    <name evidence="6" type="ORF">E3D00_09950</name>
</gene>
<dbReference type="Proteomes" id="UP000316313">
    <property type="component" value="Chromosome"/>
</dbReference>
<keyword evidence="2 5" id="KW-0812">Transmembrane</keyword>
<dbReference type="InterPro" id="IPR003844">
    <property type="entry name" value="UPF0060"/>
</dbReference>
<evidence type="ECO:0000256" key="3">
    <source>
        <dbReference type="ARBA" id="ARBA00022989"/>
    </source>
</evidence>
<dbReference type="EMBL" id="CP038141">
    <property type="protein sequence ID" value="QDH17857.1"/>
    <property type="molecule type" value="Genomic_DNA"/>
</dbReference>
<dbReference type="NCBIfam" id="NF002586">
    <property type="entry name" value="PRK02237.1"/>
    <property type="match status" value="1"/>
</dbReference>
<proteinExistence type="inferred from homology"/>
<evidence type="ECO:0000256" key="4">
    <source>
        <dbReference type="ARBA" id="ARBA00023136"/>
    </source>
</evidence>
<evidence type="ECO:0000256" key="1">
    <source>
        <dbReference type="ARBA" id="ARBA00022475"/>
    </source>
</evidence>
<dbReference type="PANTHER" id="PTHR36116">
    <property type="entry name" value="UPF0060 MEMBRANE PROTEIN YNFA"/>
    <property type="match status" value="1"/>
</dbReference>
<evidence type="ECO:0000256" key="2">
    <source>
        <dbReference type="ARBA" id="ARBA00022692"/>
    </source>
</evidence>
<keyword evidence="1 5" id="KW-1003">Cell membrane</keyword>
<keyword evidence="4 5" id="KW-0472">Membrane</keyword>